<feature type="active site" evidence="1">
    <location>
        <position position="44"/>
    </location>
</feature>
<reference evidence="3 4" key="1">
    <citation type="submission" date="2017-07" db="EMBL/GenBank/DDBJ databases">
        <title>Virgibacillus sp. LM2416.</title>
        <authorList>
            <person name="Tak E.J."/>
            <person name="Bae J.-W."/>
        </authorList>
    </citation>
    <scope>NUCLEOTIDE SEQUENCE [LARGE SCALE GENOMIC DNA]</scope>
    <source>
        <strain evidence="3 4">LM2416</strain>
    </source>
</reference>
<dbReference type="OrthoDB" id="6902891at2"/>
<organism evidence="3 4">
    <name type="scientific">Virgibacillus phasianinus</name>
    <dbReference type="NCBI Taxonomy" id="2017483"/>
    <lineage>
        <taxon>Bacteria</taxon>
        <taxon>Bacillati</taxon>
        <taxon>Bacillota</taxon>
        <taxon>Bacilli</taxon>
        <taxon>Bacillales</taxon>
        <taxon>Bacillaceae</taxon>
        <taxon>Virgibacillus</taxon>
    </lineage>
</organism>
<dbReference type="Proteomes" id="UP000198312">
    <property type="component" value="Chromosome"/>
</dbReference>
<proteinExistence type="predicted"/>
<name>A0A220U1S2_9BACI</name>
<dbReference type="InterPro" id="IPR029069">
    <property type="entry name" value="HotDog_dom_sf"/>
</dbReference>
<dbReference type="PIRSF" id="PIRSF014972">
    <property type="entry name" value="FlK"/>
    <property type="match status" value="1"/>
</dbReference>
<sequence length="132" mass="14826">MKSGMDIGRTETIEIEVTEDMFASFEGSVVHPVYSTVAMVYHMEWVSRKIILPFLEDHEEGMGGAVQLKHISPSPLHSKVKLTATLVEYKNQQVRTKVEAYNEQGLIGKGEVKQVILPKEMINQKLSSGQTH</sequence>
<dbReference type="KEGG" id="vil:CFK37_07210"/>
<dbReference type="Pfam" id="PF22636">
    <property type="entry name" value="FlK"/>
    <property type="match status" value="1"/>
</dbReference>
<dbReference type="PANTHER" id="PTHR36934">
    <property type="entry name" value="BLR0278 PROTEIN"/>
    <property type="match status" value="1"/>
</dbReference>
<dbReference type="EMBL" id="CP022315">
    <property type="protein sequence ID" value="ASK61962.1"/>
    <property type="molecule type" value="Genomic_DNA"/>
</dbReference>
<evidence type="ECO:0000313" key="3">
    <source>
        <dbReference type="EMBL" id="ASK61962.1"/>
    </source>
</evidence>
<dbReference type="AlphaFoldDB" id="A0A220U1S2"/>
<feature type="domain" description="Fluoroacetyl-CoA-specific thioesterase-like" evidence="2">
    <location>
        <begin position="17"/>
        <end position="120"/>
    </location>
</feature>
<dbReference type="SUPFAM" id="SSF54637">
    <property type="entry name" value="Thioesterase/thiol ester dehydrase-isomerase"/>
    <property type="match status" value="1"/>
</dbReference>
<accession>A0A220U1S2</accession>
<feature type="active site" evidence="1">
    <location>
        <position position="70"/>
    </location>
</feature>
<dbReference type="RefSeq" id="WP_089061222.1">
    <property type="nucleotide sequence ID" value="NZ_CP022315.1"/>
</dbReference>
<dbReference type="PANTHER" id="PTHR36934:SF1">
    <property type="entry name" value="THIOESTERASE DOMAIN-CONTAINING PROTEIN"/>
    <property type="match status" value="1"/>
</dbReference>
<gene>
    <name evidence="3" type="ORF">CFK37_07210</name>
</gene>
<evidence type="ECO:0000256" key="1">
    <source>
        <dbReference type="PIRSR" id="PIRSR014972-1"/>
    </source>
</evidence>
<protein>
    <submittedName>
        <fullName evidence="3">Thioesterase</fullName>
    </submittedName>
</protein>
<dbReference type="InterPro" id="IPR025540">
    <property type="entry name" value="FlK"/>
</dbReference>
<dbReference type="InterPro" id="IPR054485">
    <property type="entry name" value="FlK-like_dom"/>
</dbReference>
<evidence type="ECO:0000313" key="4">
    <source>
        <dbReference type="Proteomes" id="UP000198312"/>
    </source>
</evidence>
<evidence type="ECO:0000259" key="2">
    <source>
        <dbReference type="Pfam" id="PF22636"/>
    </source>
</evidence>
<feature type="active site" evidence="1">
    <location>
        <position position="36"/>
    </location>
</feature>
<dbReference type="Gene3D" id="3.10.129.10">
    <property type="entry name" value="Hotdog Thioesterase"/>
    <property type="match status" value="1"/>
</dbReference>
<keyword evidence="4" id="KW-1185">Reference proteome</keyword>